<reference evidence="2 3" key="1">
    <citation type="journal article" date="2015" name="Genome Announc.">
        <title>Expanding the biotechnology potential of lactobacilli through comparative genomics of 213 strains and associated genera.</title>
        <authorList>
            <person name="Sun Z."/>
            <person name="Harris H.M."/>
            <person name="McCann A."/>
            <person name="Guo C."/>
            <person name="Argimon S."/>
            <person name="Zhang W."/>
            <person name="Yang X."/>
            <person name="Jeffery I.B."/>
            <person name="Cooney J.C."/>
            <person name="Kagawa T.F."/>
            <person name="Liu W."/>
            <person name="Song Y."/>
            <person name="Salvetti E."/>
            <person name="Wrobel A."/>
            <person name="Rasinkangas P."/>
            <person name="Parkhill J."/>
            <person name="Rea M.C."/>
            <person name="O'Sullivan O."/>
            <person name="Ritari J."/>
            <person name="Douillard F.P."/>
            <person name="Paul Ross R."/>
            <person name="Yang R."/>
            <person name="Briner A.E."/>
            <person name="Felis G.E."/>
            <person name="de Vos W.M."/>
            <person name="Barrangou R."/>
            <person name="Klaenhammer T.R."/>
            <person name="Caufield P.W."/>
            <person name="Cui Y."/>
            <person name="Zhang H."/>
            <person name="O'Toole P.W."/>
        </authorList>
    </citation>
    <scope>NUCLEOTIDE SEQUENCE [LARGE SCALE GENOMIC DNA]</scope>
    <source>
        <strain evidence="2 3">DSM 16230</strain>
    </source>
</reference>
<keyword evidence="3" id="KW-1185">Reference proteome</keyword>
<comment type="caution">
    <text evidence="2">The sequence shown here is derived from an EMBL/GenBank/DDBJ whole genome shotgun (WGS) entry which is preliminary data.</text>
</comment>
<proteinExistence type="predicted"/>
<name>A0A0R1V582_9LACO</name>
<dbReference type="SUPFAM" id="SSF53756">
    <property type="entry name" value="UDP-Glycosyltransferase/glycogen phosphorylase"/>
    <property type="match status" value="1"/>
</dbReference>
<dbReference type="PANTHER" id="PTHR12526">
    <property type="entry name" value="GLYCOSYLTRANSFERASE"/>
    <property type="match status" value="1"/>
</dbReference>
<dbReference type="Gene3D" id="3.40.50.2000">
    <property type="entry name" value="Glycogen Phosphorylase B"/>
    <property type="match status" value="2"/>
</dbReference>
<organism evidence="2 3">
    <name type="scientific">Liquorilactobacillus satsumensis DSM 16230 = JCM 12392</name>
    <dbReference type="NCBI Taxonomy" id="1423801"/>
    <lineage>
        <taxon>Bacteria</taxon>
        <taxon>Bacillati</taxon>
        <taxon>Bacillota</taxon>
        <taxon>Bacilli</taxon>
        <taxon>Lactobacillales</taxon>
        <taxon>Lactobacillaceae</taxon>
        <taxon>Liquorilactobacillus</taxon>
    </lineage>
</organism>
<dbReference type="OrthoDB" id="9787617at2"/>
<dbReference type="CDD" id="cd03811">
    <property type="entry name" value="GT4_GT28_WabH-like"/>
    <property type="match status" value="1"/>
</dbReference>
<dbReference type="AlphaFoldDB" id="A0A0R1V582"/>
<dbReference type="EMBL" id="AZFQ01000039">
    <property type="protein sequence ID" value="KRL98488.1"/>
    <property type="molecule type" value="Genomic_DNA"/>
</dbReference>
<gene>
    <name evidence="2" type="ORF">FD50_GL000803</name>
</gene>
<dbReference type="GeneID" id="98308214"/>
<dbReference type="InterPro" id="IPR001296">
    <property type="entry name" value="Glyco_trans_1"/>
</dbReference>
<dbReference type="PANTHER" id="PTHR12526:SF630">
    <property type="entry name" value="GLYCOSYLTRANSFERASE"/>
    <property type="match status" value="1"/>
</dbReference>
<evidence type="ECO:0000259" key="1">
    <source>
        <dbReference type="Pfam" id="PF00534"/>
    </source>
</evidence>
<dbReference type="Proteomes" id="UP000051166">
    <property type="component" value="Unassembled WGS sequence"/>
</dbReference>
<sequence length="350" mass="39810">MREKILFLVPYLSGHGGTETVLTKVLTSEKIAQSYDCQAFFTAGTDNSEWFSAFSEKITGSQRCGKIAALLRTLQVLRRFQGTKIICLSSKPLYLAWLARRLFSKTYKIYSWIHFSLFDEETVKPKLLKYADYHLAISTGIKQQLERLGVPAEHIFVIYNPIERHQEVVERDPQRLHLGYIGRIELEKQKNLAGMLAALKLLQQPFTMDFYGAGVDFERLQAYLKQHQGDFRGTFNLKGWVTNPWQQLKEMDALLLSSNYEGFPMVILEAISRGVPSISYDCPTGPADIIIDGVNGYLTAMTPAALAEKITLLAQHKDNFTPATLKDSLAKFYVDNYERRFVAALQENES</sequence>
<feature type="domain" description="Glycosyl transferase family 1" evidence="1">
    <location>
        <begin position="165"/>
        <end position="315"/>
    </location>
</feature>
<dbReference type="STRING" id="1423801.FD50_GL000803"/>
<protein>
    <submittedName>
        <fullName evidence="2">Lipopolysaccharide 1,6-galactosyltransferase</fullName>
    </submittedName>
</protein>
<dbReference type="RefSeq" id="WP_056960875.1">
    <property type="nucleotide sequence ID" value="NZ_AZFQ01000039.1"/>
</dbReference>
<evidence type="ECO:0000313" key="2">
    <source>
        <dbReference type="EMBL" id="KRL98488.1"/>
    </source>
</evidence>
<evidence type="ECO:0000313" key="3">
    <source>
        <dbReference type="Proteomes" id="UP000051166"/>
    </source>
</evidence>
<dbReference type="GO" id="GO:0016757">
    <property type="term" value="F:glycosyltransferase activity"/>
    <property type="evidence" value="ECO:0007669"/>
    <property type="project" value="UniProtKB-KW"/>
</dbReference>
<dbReference type="Pfam" id="PF00534">
    <property type="entry name" value="Glycos_transf_1"/>
    <property type="match status" value="1"/>
</dbReference>
<keyword evidence="2" id="KW-0808">Transferase</keyword>
<dbReference type="PATRIC" id="fig|1423801.4.peg.816"/>
<accession>A0A0R1V582</accession>
<keyword evidence="2" id="KW-0328">Glycosyltransferase</keyword>